<dbReference type="AlphaFoldDB" id="A0A813Z1Z2"/>
<accession>A0A813Z1Z2</accession>
<dbReference type="Gene3D" id="3.40.50.720">
    <property type="entry name" value="NAD(P)-binding Rossmann-like Domain"/>
    <property type="match status" value="1"/>
</dbReference>
<feature type="non-terminal residue" evidence="2">
    <location>
        <position position="1"/>
    </location>
</feature>
<comment type="caution">
    <text evidence="2">The sequence shown here is derived from an EMBL/GenBank/DDBJ whole genome shotgun (WGS) entry which is preliminary data.</text>
</comment>
<evidence type="ECO:0000313" key="3">
    <source>
        <dbReference type="Proteomes" id="UP000663828"/>
    </source>
</evidence>
<evidence type="ECO:0000259" key="1">
    <source>
        <dbReference type="Pfam" id="PF00389"/>
    </source>
</evidence>
<name>A0A813Z1Z2_ADIRI</name>
<organism evidence="2 3">
    <name type="scientific">Adineta ricciae</name>
    <name type="common">Rotifer</name>
    <dbReference type="NCBI Taxonomy" id="249248"/>
    <lineage>
        <taxon>Eukaryota</taxon>
        <taxon>Metazoa</taxon>
        <taxon>Spiralia</taxon>
        <taxon>Gnathifera</taxon>
        <taxon>Rotifera</taxon>
        <taxon>Eurotatoria</taxon>
        <taxon>Bdelloidea</taxon>
        <taxon>Adinetida</taxon>
        <taxon>Adinetidae</taxon>
        <taxon>Adineta</taxon>
    </lineage>
</organism>
<feature type="non-terminal residue" evidence="2">
    <location>
        <position position="85"/>
    </location>
</feature>
<sequence>MDSYDDMNRVLITDDVDTQCVDMLKANGFLVEKDIKLAKQPKEELIKRVQEVDILIVRSATKVTSAIIEGSPRLKLIGRAGTGTD</sequence>
<dbReference type="InterPro" id="IPR006139">
    <property type="entry name" value="D-isomer_2_OHA_DH_cat_dom"/>
</dbReference>
<proteinExistence type="predicted"/>
<protein>
    <recommendedName>
        <fullName evidence="1">D-isomer specific 2-hydroxyacid dehydrogenase catalytic domain-containing protein</fullName>
    </recommendedName>
</protein>
<keyword evidence="3" id="KW-1185">Reference proteome</keyword>
<dbReference type="GO" id="GO:0051287">
    <property type="term" value="F:NAD binding"/>
    <property type="evidence" value="ECO:0007669"/>
    <property type="project" value="InterPro"/>
</dbReference>
<feature type="domain" description="D-isomer specific 2-hydroxyacid dehydrogenase catalytic" evidence="1">
    <location>
        <begin position="10"/>
        <end position="85"/>
    </location>
</feature>
<gene>
    <name evidence="2" type="ORF">XAT740_LOCUS7570</name>
</gene>
<dbReference type="Pfam" id="PF00389">
    <property type="entry name" value="2-Hacid_dh"/>
    <property type="match status" value="1"/>
</dbReference>
<reference evidence="2" key="1">
    <citation type="submission" date="2021-02" db="EMBL/GenBank/DDBJ databases">
        <authorList>
            <person name="Nowell W R."/>
        </authorList>
    </citation>
    <scope>NUCLEOTIDE SEQUENCE</scope>
</reference>
<dbReference type="Proteomes" id="UP000663828">
    <property type="component" value="Unassembled WGS sequence"/>
</dbReference>
<dbReference type="EMBL" id="CAJNOR010000364">
    <property type="protein sequence ID" value="CAF0892156.1"/>
    <property type="molecule type" value="Genomic_DNA"/>
</dbReference>
<dbReference type="SUPFAM" id="SSF52283">
    <property type="entry name" value="Formate/glycerate dehydrogenase catalytic domain-like"/>
    <property type="match status" value="1"/>
</dbReference>
<dbReference type="GO" id="GO:0016616">
    <property type="term" value="F:oxidoreductase activity, acting on the CH-OH group of donors, NAD or NADP as acceptor"/>
    <property type="evidence" value="ECO:0007669"/>
    <property type="project" value="InterPro"/>
</dbReference>
<evidence type="ECO:0000313" key="2">
    <source>
        <dbReference type="EMBL" id="CAF0892156.1"/>
    </source>
</evidence>